<evidence type="ECO:0000256" key="1">
    <source>
        <dbReference type="SAM" id="MobiDB-lite"/>
    </source>
</evidence>
<organism evidence="2 3">
    <name type="scientific">Stylosanthes scabra</name>
    <dbReference type="NCBI Taxonomy" id="79078"/>
    <lineage>
        <taxon>Eukaryota</taxon>
        <taxon>Viridiplantae</taxon>
        <taxon>Streptophyta</taxon>
        <taxon>Embryophyta</taxon>
        <taxon>Tracheophyta</taxon>
        <taxon>Spermatophyta</taxon>
        <taxon>Magnoliopsida</taxon>
        <taxon>eudicotyledons</taxon>
        <taxon>Gunneridae</taxon>
        <taxon>Pentapetalae</taxon>
        <taxon>rosids</taxon>
        <taxon>fabids</taxon>
        <taxon>Fabales</taxon>
        <taxon>Fabaceae</taxon>
        <taxon>Papilionoideae</taxon>
        <taxon>50 kb inversion clade</taxon>
        <taxon>dalbergioids sensu lato</taxon>
        <taxon>Dalbergieae</taxon>
        <taxon>Pterocarpus clade</taxon>
        <taxon>Stylosanthes</taxon>
    </lineage>
</organism>
<comment type="caution">
    <text evidence="2">The sequence shown here is derived from an EMBL/GenBank/DDBJ whole genome shotgun (WGS) entry which is preliminary data.</text>
</comment>
<evidence type="ECO:0000313" key="2">
    <source>
        <dbReference type="EMBL" id="MED6124173.1"/>
    </source>
</evidence>
<name>A0ABU6RK48_9FABA</name>
<gene>
    <name evidence="2" type="ORF">PIB30_056635</name>
</gene>
<reference evidence="2 3" key="1">
    <citation type="journal article" date="2023" name="Plants (Basel)">
        <title>Bridging the Gap: Combining Genomics and Transcriptomics Approaches to Understand Stylosanthes scabra, an Orphan Legume from the Brazilian Caatinga.</title>
        <authorList>
            <person name="Ferreira-Neto J.R.C."/>
            <person name="da Silva M.D."/>
            <person name="Binneck E."/>
            <person name="de Melo N.F."/>
            <person name="da Silva R.H."/>
            <person name="de Melo A.L.T.M."/>
            <person name="Pandolfi V."/>
            <person name="Bustamante F.O."/>
            <person name="Brasileiro-Vidal A.C."/>
            <person name="Benko-Iseppon A.M."/>
        </authorList>
    </citation>
    <scope>NUCLEOTIDE SEQUENCE [LARGE SCALE GENOMIC DNA]</scope>
    <source>
        <tissue evidence="2">Leaves</tissue>
    </source>
</reference>
<evidence type="ECO:0000313" key="3">
    <source>
        <dbReference type="Proteomes" id="UP001341840"/>
    </source>
</evidence>
<feature type="region of interest" description="Disordered" evidence="1">
    <location>
        <begin position="1"/>
        <end position="105"/>
    </location>
</feature>
<feature type="compositionally biased region" description="Low complexity" evidence="1">
    <location>
        <begin position="18"/>
        <end position="36"/>
    </location>
</feature>
<dbReference type="EMBL" id="JASCZI010030663">
    <property type="protein sequence ID" value="MED6124173.1"/>
    <property type="molecule type" value="Genomic_DNA"/>
</dbReference>
<keyword evidence="3" id="KW-1185">Reference proteome</keyword>
<feature type="compositionally biased region" description="Basic and acidic residues" evidence="1">
    <location>
        <begin position="1"/>
        <end position="10"/>
    </location>
</feature>
<sequence>MHVEKVEKSKKNAKKRSSSSSESEYVQSSYQSGSGSDDTFSQHESDSEQTISESLVQVERKSKRTNDFVSEIQNGHTLAQAVSSIRKRKNLQREESRKKITKQPV</sequence>
<protein>
    <submittedName>
        <fullName evidence="2">Uncharacterized protein</fullName>
    </submittedName>
</protein>
<dbReference type="Proteomes" id="UP001341840">
    <property type="component" value="Unassembled WGS sequence"/>
</dbReference>
<feature type="compositionally biased region" description="Polar residues" evidence="1">
    <location>
        <begin position="67"/>
        <end position="83"/>
    </location>
</feature>
<accession>A0ABU6RK48</accession>
<proteinExistence type="predicted"/>